<feature type="domain" description="Histidine kinase VxrA sensor" evidence="1">
    <location>
        <begin position="3"/>
        <end position="72"/>
    </location>
</feature>
<dbReference type="Proteomes" id="UP000029227">
    <property type="component" value="Unassembled WGS sequence"/>
</dbReference>
<sequence length="74" mass="8629">MLEKLHPFLHIQERELAPTNTILGRLQRMSSEEIQVYIAGAEAFVSNGELWIRNGNEYHIYSQAVWAPLWENSM</sequence>
<organism evidence="2 3">
    <name type="scientific">Photobacterium aphoticum</name>
    <dbReference type="NCBI Taxonomy" id="754436"/>
    <lineage>
        <taxon>Bacteria</taxon>
        <taxon>Pseudomonadati</taxon>
        <taxon>Pseudomonadota</taxon>
        <taxon>Gammaproteobacteria</taxon>
        <taxon>Vibrionales</taxon>
        <taxon>Vibrionaceae</taxon>
        <taxon>Photobacterium</taxon>
    </lineage>
</organism>
<proteinExistence type="predicted"/>
<accession>A0A090QKY2</accession>
<protein>
    <submittedName>
        <fullName evidence="2">Signal transduction histidine kinase</fullName>
    </submittedName>
</protein>
<evidence type="ECO:0000313" key="2">
    <source>
        <dbReference type="EMBL" id="GAL02908.1"/>
    </source>
</evidence>
<dbReference type="eggNOG" id="COG0642">
    <property type="taxonomic scope" value="Bacteria"/>
</dbReference>
<keyword evidence="2" id="KW-0418">Kinase</keyword>
<dbReference type="STRING" id="754436.JCM19237_5801"/>
<dbReference type="InterPro" id="IPR021821">
    <property type="entry name" value="VxrA_SD"/>
</dbReference>
<evidence type="ECO:0000259" key="1">
    <source>
        <dbReference type="Pfam" id="PF11884"/>
    </source>
</evidence>
<name>A0A090QKY2_9GAMM</name>
<comment type="caution">
    <text evidence="2">The sequence shown here is derived from an EMBL/GenBank/DDBJ whole genome shotgun (WGS) entry which is preliminary data.</text>
</comment>
<dbReference type="GO" id="GO:0016301">
    <property type="term" value="F:kinase activity"/>
    <property type="evidence" value="ECO:0007669"/>
    <property type="project" value="UniProtKB-KW"/>
</dbReference>
<keyword evidence="2" id="KW-0808">Transferase</keyword>
<dbReference type="EMBL" id="BBMN01000001">
    <property type="protein sequence ID" value="GAL02908.1"/>
    <property type="molecule type" value="Genomic_DNA"/>
</dbReference>
<gene>
    <name evidence="2" type="ORF">JCM19237_5801</name>
</gene>
<dbReference type="AlphaFoldDB" id="A0A090QKY2"/>
<reference evidence="2 3" key="1">
    <citation type="journal article" date="2014" name="Genome Announc.">
        <title>Draft Genome Sequences of Two Vibrionaceae Species, Vibrio ponticus C121 and Photobacterium aphoticum C119, Isolated as Coral Reef Microbiota.</title>
        <authorList>
            <person name="Al-saari N."/>
            <person name="Meirelles P.M."/>
            <person name="Mino S."/>
            <person name="Suda W."/>
            <person name="Oshima K."/>
            <person name="Hattori M."/>
            <person name="Ohkuma M."/>
            <person name="Thompson F.L."/>
            <person name="Gomez-Gil B."/>
            <person name="Sawabe T."/>
            <person name="Sawabe T."/>
        </authorList>
    </citation>
    <scope>NUCLEOTIDE SEQUENCE [LARGE SCALE GENOMIC DNA]</scope>
    <source>
        <strain evidence="2 3">JCM 19237</strain>
    </source>
</reference>
<dbReference type="Pfam" id="PF11884">
    <property type="entry name" value="DUF3404"/>
    <property type="match status" value="1"/>
</dbReference>
<evidence type="ECO:0000313" key="3">
    <source>
        <dbReference type="Proteomes" id="UP000029227"/>
    </source>
</evidence>